<sequence>MEQPMDNKVVAAGVQIEPEPGGWRITIPAAGEGTEQPACSVLLLEADAPGPGRRLLQALAQQPLKLAALQEAGATAIAGLLPKTPPWQPAEGPPRSGSSSCSCAEASCGHAAQAARAGAAAWRAATPEQRLTLLGWTRETLLAAVLAAWAEAEPLPDAAEALRAALGPQQEEARARAGGPSIAEWLAEMAEQGGLHAPGPQFHDVQIQLDAVEPPPPDADAEALAKLLPGVRGAAKGLGLVREGVMQRAEELARQLGHKPR</sequence>
<comment type="caution">
    <text evidence="2">The sequence shown here is derived from an EMBL/GenBank/DDBJ whole genome shotgun (WGS) entry which is preliminary data.</text>
</comment>
<feature type="region of interest" description="Disordered" evidence="1">
    <location>
        <begin position="83"/>
        <end position="103"/>
    </location>
</feature>
<gene>
    <name evidence="2" type="ORF">GNP95_15890</name>
</gene>
<name>A0A7X3CN89_9BACL</name>
<evidence type="ECO:0000256" key="1">
    <source>
        <dbReference type="SAM" id="MobiDB-lite"/>
    </source>
</evidence>
<evidence type="ECO:0000313" key="3">
    <source>
        <dbReference type="Proteomes" id="UP000447876"/>
    </source>
</evidence>
<proteinExistence type="predicted"/>
<evidence type="ECO:0008006" key="4">
    <source>
        <dbReference type="Google" id="ProtNLM"/>
    </source>
</evidence>
<protein>
    <recommendedName>
        <fullName evidence="4">SWIM-type domain-containing protein</fullName>
    </recommendedName>
</protein>
<reference evidence="2 3" key="1">
    <citation type="submission" date="2019-11" db="EMBL/GenBank/DDBJ databases">
        <title>Draft genome sequences of five Paenibacillus species of dairy origin.</title>
        <authorList>
            <person name="Olajide A.M."/>
            <person name="Chen S."/>
            <person name="Lapointe G."/>
        </authorList>
    </citation>
    <scope>NUCLEOTIDE SEQUENCE [LARGE SCALE GENOMIC DNA]</scope>
    <source>
        <strain evidence="2 3">12CR55</strain>
    </source>
</reference>
<accession>A0A7X3CN89</accession>
<feature type="compositionally biased region" description="Pro residues" evidence="1">
    <location>
        <begin position="83"/>
        <end position="92"/>
    </location>
</feature>
<dbReference type="Proteomes" id="UP000447876">
    <property type="component" value="Unassembled WGS sequence"/>
</dbReference>
<evidence type="ECO:0000313" key="2">
    <source>
        <dbReference type="EMBL" id="MUG46468.1"/>
    </source>
</evidence>
<dbReference type="EMBL" id="WNZW01000006">
    <property type="protein sequence ID" value="MUG46468.1"/>
    <property type="molecule type" value="Genomic_DNA"/>
</dbReference>
<dbReference type="AlphaFoldDB" id="A0A7X3CN89"/>
<organism evidence="2 3">
    <name type="scientific">Paenibacillus woosongensis</name>
    <dbReference type="NCBI Taxonomy" id="307580"/>
    <lineage>
        <taxon>Bacteria</taxon>
        <taxon>Bacillati</taxon>
        <taxon>Bacillota</taxon>
        <taxon>Bacilli</taxon>
        <taxon>Bacillales</taxon>
        <taxon>Paenibacillaceae</taxon>
        <taxon>Paenibacillus</taxon>
    </lineage>
</organism>